<organism evidence="9 10">
    <name type="scientific">Desulfosporosinus hippei DSM 8344</name>
    <dbReference type="NCBI Taxonomy" id="1121419"/>
    <lineage>
        <taxon>Bacteria</taxon>
        <taxon>Bacillati</taxon>
        <taxon>Bacillota</taxon>
        <taxon>Clostridia</taxon>
        <taxon>Eubacteriales</taxon>
        <taxon>Desulfitobacteriaceae</taxon>
        <taxon>Desulfosporosinus</taxon>
    </lineage>
</organism>
<dbReference type="SUPFAM" id="SSF103481">
    <property type="entry name" value="Multidrug resistance efflux transporter EmrE"/>
    <property type="match status" value="2"/>
</dbReference>
<accession>A0A1G7VPY6</accession>
<dbReference type="Proteomes" id="UP000198656">
    <property type="component" value="Unassembled WGS sequence"/>
</dbReference>
<feature type="transmembrane region" description="Helical" evidence="7">
    <location>
        <begin position="70"/>
        <end position="95"/>
    </location>
</feature>
<dbReference type="RefSeq" id="WP_092330918.1">
    <property type="nucleotide sequence ID" value="NZ_FNCP01000004.1"/>
</dbReference>
<feature type="transmembrane region" description="Helical" evidence="7">
    <location>
        <begin position="230"/>
        <end position="246"/>
    </location>
</feature>
<feature type="transmembrane region" description="Helical" evidence="7">
    <location>
        <begin position="40"/>
        <end position="58"/>
    </location>
</feature>
<sequence length="325" mass="35694">MTQNKQSSSLGIWWIALGAALWGLDGVFIVSLLHNLTSSQIVWLEHVLLFFFAFPVLLRKRHELKQLKLNDWLAVLFIGWGGSALASVLFTAGFTYGNPNVVLILQKIQPLFAVLLATLILKERLQKNYWKLFIAALIGAYLLTFGLHIPSAAENTSQLIGSLFAIGAAALWGGSTVMGKHLAGKVSFTTLTALRFAVALPLLTVMVLAQHPDWQSMGKALSLTPVWSNLLFQTLVPSLISLLLYYHGLDGVKASHATIAELAFPATGLLLNWLILHQTIDLGQWIGFTIVWLAVLQLSRMNTKPDKLEQSFESSSPQPADLASK</sequence>
<keyword evidence="3" id="KW-1003">Cell membrane</keyword>
<gene>
    <name evidence="9" type="ORF">SAMN05443529_104195</name>
</gene>
<dbReference type="Pfam" id="PF00892">
    <property type="entry name" value="EamA"/>
    <property type="match status" value="2"/>
</dbReference>
<evidence type="ECO:0000256" key="7">
    <source>
        <dbReference type="SAM" id="Phobius"/>
    </source>
</evidence>
<dbReference type="OrthoDB" id="6212796at2"/>
<evidence type="ECO:0000256" key="1">
    <source>
        <dbReference type="ARBA" id="ARBA00004651"/>
    </source>
</evidence>
<keyword evidence="4 7" id="KW-0812">Transmembrane</keyword>
<keyword evidence="10" id="KW-1185">Reference proteome</keyword>
<feature type="domain" description="EamA" evidence="8">
    <location>
        <begin position="160"/>
        <end position="297"/>
    </location>
</feature>
<dbReference type="STRING" id="1121419.SAMN05443529_104195"/>
<keyword evidence="6 7" id="KW-0472">Membrane</keyword>
<dbReference type="InterPro" id="IPR000620">
    <property type="entry name" value="EamA_dom"/>
</dbReference>
<feature type="transmembrane region" description="Helical" evidence="7">
    <location>
        <begin position="258"/>
        <end position="276"/>
    </location>
</feature>
<dbReference type="GO" id="GO:0005886">
    <property type="term" value="C:plasma membrane"/>
    <property type="evidence" value="ECO:0007669"/>
    <property type="project" value="UniProtKB-SubCell"/>
</dbReference>
<comment type="subcellular location">
    <subcellularLocation>
        <location evidence="1">Cell membrane</location>
        <topology evidence="1">Multi-pass membrane protein</topology>
    </subcellularLocation>
</comment>
<feature type="domain" description="EamA" evidence="8">
    <location>
        <begin position="10"/>
        <end position="144"/>
    </location>
</feature>
<evidence type="ECO:0000256" key="4">
    <source>
        <dbReference type="ARBA" id="ARBA00022692"/>
    </source>
</evidence>
<feature type="transmembrane region" description="Helical" evidence="7">
    <location>
        <begin position="191"/>
        <end position="210"/>
    </location>
</feature>
<evidence type="ECO:0000256" key="6">
    <source>
        <dbReference type="ARBA" id="ARBA00023136"/>
    </source>
</evidence>
<evidence type="ECO:0000313" key="9">
    <source>
        <dbReference type="EMBL" id="SDG61794.1"/>
    </source>
</evidence>
<name>A0A1G7VPY6_9FIRM</name>
<dbReference type="AlphaFoldDB" id="A0A1G7VPY6"/>
<feature type="transmembrane region" description="Helical" evidence="7">
    <location>
        <begin position="101"/>
        <end position="121"/>
    </location>
</feature>
<protein>
    <submittedName>
        <fullName evidence="9">Permease of the drug/metabolite transporter (DMT) superfamily</fullName>
    </submittedName>
</protein>
<dbReference type="InterPro" id="IPR051258">
    <property type="entry name" value="Diverse_Substrate_Transporter"/>
</dbReference>
<evidence type="ECO:0000256" key="5">
    <source>
        <dbReference type="ARBA" id="ARBA00022989"/>
    </source>
</evidence>
<feature type="transmembrane region" description="Helical" evidence="7">
    <location>
        <begin position="159"/>
        <end position="179"/>
    </location>
</feature>
<reference evidence="10" key="1">
    <citation type="submission" date="2016-10" db="EMBL/GenBank/DDBJ databases">
        <authorList>
            <person name="Varghese N."/>
            <person name="Submissions S."/>
        </authorList>
    </citation>
    <scope>NUCLEOTIDE SEQUENCE [LARGE SCALE GENOMIC DNA]</scope>
    <source>
        <strain evidence="10">DSM 8344</strain>
    </source>
</reference>
<evidence type="ECO:0000256" key="3">
    <source>
        <dbReference type="ARBA" id="ARBA00022475"/>
    </source>
</evidence>
<dbReference type="PANTHER" id="PTHR42920">
    <property type="entry name" value="OS03G0707200 PROTEIN-RELATED"/>
    <property type="match status" value="1"/>
</dbReference>
<evidence type="ECO:0000256" key="2">
    <source>
        <dbReference type="ARBA" id="ARBA00007362"/>
    </source>
</evidence>
<dbReference type="PANTHER" id="PTHR42920:SF5">
    <property type="entry name" value="EAMA DOMAIN-CONTAINING PROTEIN"/>
    <property type="match status" value="1"/>
</dbReference>
<evidence type="ECO:0000259" key="8">
    <source>
        <dbReference type="Pfam" id="PF00892"/>
    </source>
</evidence>
<evidence type="ECO:0000313" key="10">
    <source>
        <dbReference type="Proteomes" id="UP000198656"/>
    </source>
</evidence>
<comment type="similarity">
    <text evidence="2">Belongs to the EamA transporter family.</text>
</comment>
<feature type="transmembrane region" description="Helical" evidence="7">
    <location>
        <begin position="133"/>
        <end position="153"/>
    </location>
</feature>
<dbReference type="InterPro" id="IPR037185">
    <property type="entry name" value="EmrE-like"/>
</dbReference>
<dbReference type="EMBL" id="FNCP01000004">
    <property type="protein sequence ID" value="SDG61794.1"/>
    <property type="molecule type" value="Genomic_DNA"/>
</dbReference>
<keyword evidence="5 7" id="KW-1133">Transmembrane helix</keyword>
<feature type="transmembrane region" description="Helical" evidence="7">
    <location>
        <begin position="282"/>
        <end position="299"/>
    </location>
</feature>
<proteinExistence type="inferred from homology"/>
<feature type="transmembrane region" description="Helical" evidence="7">
    <location>
        <begin position="12"/>
        <end position="34"/>
    </location>
</feature>